<dbReference type="PANTHER" id="PTHR16520:SF3">
    <property type="entry name" value="KINETOCHORE SCAFFOLD 1"/>
    <property type="match status" value="1"/>
</dbReference>
<protein>
    <recommendedName>
        <fullName evidence="3">Spc7 kinetochore protein domain-containing protein</fullName>
    </recommendedName>
</protein>
<dbReference type="InterPro" id="IPR013253">
    <property type="entry name" value="Spc7_domain"/>
</dbReference>
<feature type="coiled-coil region" evidence="1">
    <location>
        <begin position="509"/>
        <end position="543"/>
    </location>
</feature>
<proteinExistence type="predicted"/>
<dbReference type="Pfam" id="PF08317">
    <property type="entry name" value="Spc7"/>
    <property type="match status" value="1"/>
</dbReference>
<keyword evidence="1" id="KW-0175">Coiled coil</keyword>
<dbReference type="InterPro" id="IPR037388">
    <property type="entry name" value="Blinkin"/>
</dbReference>
<dbReference type="Proteomes" id="UP001190700">
    <property type="component" value="Unassembled WGS sequence"/>
</dbReference>
<gene>
    <name evidence="4" type="ORF">CYMTET_56414</name>
</gene>
<evidence type="ECO:0000313" key="5">
    <source>
        <dbReference type="Proteomes" id="UP001190700"/>
    </source>
</evidence>
<evidence type="ECO:0000256" key="2">
    <source>
        <dbReference type="SAM" id="MobiDB-lite"/>
    </source>
</evidence>
<sequence>MAMQAEAAPEEQTMDISHTQHGNITAAVPRLADILNQGEATPEEQTMDISHAQHGNITAAVPRLADILGQGEAPEEETMDISRTQHGTITAAVPRLADILNQVGGEAIQAVAAPEEETMDISHTQHGSITAAVPRLADILNQGEATPEEETMDISHAQHGNITAAVPRLADILNQGEAAPEEETMDISHTQHGNIKVAVPRLADILNQGEASPKEEIMDMACTQHDSSNRVEALRLADILAQGDPSPQEAMDTHRAGGGNREAAAPRFADIQKQVQHLSHAAPEAAPSAAGPVGAEAAVPLLDYDTFLEMMEMQFLPTRRHTSMAGAVLTPALPEGLREGLAVLCVTVPEVQVYGEEVARLNGRLAELEALHATTAEGIGQANPPLLQEVAHLWGHGEEEALEGLKQQLKHLKARCRTQAKEAWQHLRLQLEERIGQRLLHHRALLNADLVALQGANAALGQLTQGLASFGSSQRQQAAERETSRKESVRTARACRHLRAQAGELDAANSATLARLEEAMARRETLQQEVARRKAERDALQIDRDREEEMARRLQTGGELCVAAATAVEEATSMAEEVQVLQVLHGWQVEMHPVQAAGEGISEEAVVQLSRAFLARVRVGASGTASVMLEQMDAPQVRGVRKEFLLASRAIIGGRLEGSLVAEWDLDGVERVRQLLVELKTQVAYAEDLIQQLESCTVQCPGLAGLECKPLGNGGGVALTFEYLHMELQCQYEARLELRCGQYPHKPPPCQAKVIFAGTTGLTASAVSDTVAGVPAGDGQLLAIHRALEGLLKSVAQPGV</sequence>
<feature type="coiled-coil region" evidence="1">
    <location>
        <begin position="395"/>
        <end position="422"/>
    </location>
</feature>
<feature type="domain" description="Spc7 kinetochore protein" evidence="3">
    <location>
        <begin position="305"/>
        <end position="480"/>
    </location>
</feature>
<evidence type="ECO:0000313" key="4">
    <source>
        <dbReference type="EMBL" id="KAK3233280.1"/>
    </source>
</evidence>
<organism evidence="4 5">
    <name type="scientific">Cymbomonas tetramitiformis</name>
    <dbReference type="NCBI Taxonomy" id="36881"/>
    <lineage>
        <taxon>Eukaryota</taxon>
        <taxon>Viridiplantae</taxon>
        <taxon>Chlorophyta</taxon>
        <taxon>Pyramimonadophyceae</taxon>
        <taxon>Pyramimonadales</taxon>
        <taxon>Pyramimonadaceae</taxon>
        <taxon>Cymbomonas</taxon>
    </lineage>
</organism>
<dbReference type="AlphaFoldDB" id="A0AAE0BC66"/>
<name>A0AAE0BC66_9CHLO</name>
<dbReference type="PANTHER" id="PTHR16520">
    <property type="entry name" value="KINETOCHORE SCAFFOLD 1"/>
    <property type="match status" value="1"/>
</dbReference>
<dbReference type="GO" id="GO:0008608">
    <property type="term" value="P:attachment of spindle microtubules to kinetochore"/>
    <property type="evidence" value="ECO:0007669"/>
    <property type="project" value="InterPro"/>
</dbReference>
<keyword evidence="5" id="KW-1185">Reference proteome</keyword>
<reference evidence="4 5" key="1">
    <citation type="journal article" date="2015" name="Genome Biol. Evol.">
        <title>Comparative Genomics of a Bacterivorous Green Alga Reveals Evolutionary Causalities and Consequences of Phago-Mixotrophic Mode of Nutrition.</title>
        <authorList>
            <person name="Burns J.A."/>
            <person name="Paasch A."/>
            <person name="Narechania A."/>
            <person name="Kim E."/>
        </authorList>
    </citation>
    <scope>NUCLEOTIDE SEQUENCE [LARGE SCALE GENOMIC DNA]</scope>
    <source>
        <strain evidence="4 5">PLY_AMNH</strain>
    </source>
</reference>
<dbReference type="GO" id="GO:0034501">
    <property type="term" value="P:protein localization to kinetochore"/>
    <property type="evidence" value="ECO:0007669"/>
    <property type="project" value="InterPro"/>
</dbReference>
<feature type="region of interest" description="Disordered" evidence="2">
    <location>
        <begin position="471"/>
        <end position="490"/>
    </location>
</feature>
<dbReference type="GO" id="GO:0005634">
    <property type="term" value="C:nucleus"/>
    <property type="evidence" value="ECO:0007669"/>
    <property type="project" value="TreeGrafter"/>
</dbReference>
<comment type="caution">
    <text evidence="4">The sequence shown here is derived from an EMBL/GenBank/DDBJ whole genome shotgun (WGS) entry which is preliminary data.</text>
</comment>
<accession>A0AAE0BC66</accession>
<feature type="compositionally biased region" description="Basic and acidic residues" evidence="2">
    <location>
        <begin position="478"/>
        <end position="490"/>
    </location>
</feature>
<evidence type="ECO:0000256" key="1">
    <source>
        <dbReference type="SAM" id="Coils"/>
    </source>
</evidence>
<evidence type="ECO:0000259" key="3">
    <source>
        <dbReference type="Pfam" id="PF08317"/>
    </source>
</evidence>
<dbReference type="EMBL" id="LGRX02035763">
    <property type="protein sequence ID" value="KAK3233280.1"/>
    <property type="molecule type" value="Genomic_DNA"/>
</dbReference>